<dbReference type="NCBIfam" id="TIGR03168">
    <property type="entry name" value="1-PFK"/>
    <property type="match status" value="1"/>
</dbReference>
<name>A0A9W6SH80_9ACTN</name>
<protein>
    <submittedName>
        <fullName evidence="8">Sugar kinase</fullName>
    </submittedName>
</protein>
<keyword evidence="4 8" id="KW-0418">Kinase</keyword>
<dbReference type="GO" id="GO:0005524">
    <property type="term" value="F:ATP binding"/>
    <property type="evidence" value="ECO:0007669"/>
    <property type="project" value="UniProtKB-KW"/>
</dbReference>
<dbReference type="RefSeq" id="WP_285662213.1">
    <property type="nucleotide sequence ID" value="NZ_BSTX01000001.1"/>
</dbReference>
<evidence type="ECO:0000259" key="7">
    <source>
        <dbReference type="Pfam" id="PF00294"/>
    </source>
</evidence>
<evidence type="ECO:0000256" key="6">
    <source>
        <dbReference type="PIRNR" id="PIRNR000535"/>
    </source>
</evidence>
<dbReference type="PANTHER" id="PTHR46566">
    <property type="entry name" value="1-PHOSPHOFRUCTOKINASE-RELATED"/>
    <property type="match status" value="1"/>
</dbReference>
<dbReference type="CDD" id="cd01164">
    <property type="entry name" value="FruK_PfkB_like"/>
    <property type="match status" value="1"/>
</dbReference>
<dbReference type="EMBL" id="BSTX01000001">
    <property type="protein sequence ID" value="GLZ77080.1"/>
    <property type="molecule type" value="Genomic_DNA"/>
</dbReference>
<keyword evidence="3" id="KW-0547">Nucleotide-binding</keyword>
<evidence type="ECO:0000256" key="2">
    <source>
        <dbReference type="ARBA" id="ARBA00022679"/>
    </source>
</evidence>
<dbReference type="Gene3D" id="3.40.1190.20">
    <property type="match status" value="1"/>
</dbReference>
<evidence type="ECO:0000256" key="3">
    <source>
        <dbReference type="ARBA" id="ARBA00022741"/>
    </source>
</evidence>
<keyword evidence="2 6" id="KW-0808">Transferase</keyword>
<evidence type="ECO:0000313" key="9">
    <source>
        <dbReference type="Proteomes" id="UP001165079"/>
    </source>
</evidence>
<dbReference type="GO" id="GO:0016052">
    <property type="term" value="P:carbohydrate catabolic process"/>
    <property type="evidence" value="ECO:0007669"/>
    <property type="project" value="UniProtKB-ARBA"/>
</dbReference>
<dbReference type="PROSITE" id="PS00584">
    <property type="entry name" value="PFKB_KINASES_2"/>
    <property type="match status" value="1"/>
</dbReference>
<evidence type="ECO:0000256" key="4">
    <source>
        <dbReference type="ARBA" id="ARBA00022777"/>
    </source>
</evidence>
<sequence length="304" mass="30810">MILTVTLNTALDLTYTVDALVRHESHRVSTVTERAGGKGLNVARVLAAVGAPVLATGLLGGRTGERVAELLDVPHDFAPIAGETRRTVVVADGDATGFWEPGPEVTPGEWELFVEHYHSLLPGKTAVALSGSVPRGLPADAYAVLVTAAREAGVPVVLDASGPAFAAALAAGPDVVKPNRDELAEYAPDLYLSVDAGVRMAADRLRKAGAGSVVASLGSRGLIVVDGDGAHKAVPPVISGNPTGAGDACVAALVRALHEGAPDGAEVARDAAALSAAAVLRPEAGDVDPADFARLRADVTVTAI</sequence>
<dbReference type="InterPro" id="IPR011611">
    <property type="entry name" value="PfkB_dom"/>
</dbReference>
<dbReference type="PIRSF" id="PIRSF000535">
    <property type="entry name" value="1PFK/6PFK/LacC"/>
    <property type="match status" value="1"/>
</dbReference>
<reference evidence="8" key="1">
    <citation type="submission" date="2023-03" db="EMBL/GenBank/DDBJ databases">
        <title>Actinorhabdospora filicis NBRC 111898.</title>
        <authorList>
            <person name="Ichikawa N."/>
            <person name="Sato H."/>
            <person name="Tonouchi N."/>
        </authorList>
    </citation>
    <scope>NUCLEOTIDE SEQUENCE</scope>
    <source>
        <strain evidence="8">NBRC 111898</strain>
    </source>
</reference>
<dbReference type="InterPro" id="IPR002173">
    <property type="entry name" value="Carboh/pur_kinase_PfkB_CS"/>
</dbReference>
<comment type="similarity">
    <text evidence="1">Belongs to the carbohydrate kinase PfkB family.</text>
</comment>
<dbReference type="PROSITE" id="PS00583">
    <property type="entry name" value="PFKB_KINASES_1"/>
    <property type="match status" value="1"/>
</dbReference>
<organism evidence="8 9">
    <name type="scientific">Actinorhabdospora filicis</name>
    <dbReference type="NCBI Taxonomy" id="1785913"/>
    <lineage>
        <taxon>Bacteria</taxon>
        <taxon>Bacillati</taxon>
        <taxon>Actinomycetota</taxon>
        <taxon>Actinomycetes</taxon>
        <taxon>Micromonosporales</taxon>
        <taxon>Micromonosporaceae</taxon>
        <taxon>Actinorhabdospora</taxon>
    </lineage>
</organism>
<dbReference type="PANTHER" id="PTHR46566:SF5">
    <property type="entry name" value="1-PHOSPHOFRUCTOKINASE"/>
    <property type="match status" value="1"/>
</dbReference>
<evidence type="ECO:0000313" key="8">
    <source>
        <dbReference type="EMBL" id="GLZ77080.1"/>
    </source>
</evidence>
<keyword evidence="9" id="KW-1185">Reference proteome</keyword>
<evidence type="ECO:0000256" key="5">
    <source>
        <dbReference type="ARBA" id="ARBA00022840"/>
    </source>
</evidence>
<evidence type="ECO:0000256" key="1">
    <source>
        <dbReference type="ARBA" id="ARBA00010688"/>
    </source>
</evidence>
<dbReference type="AlphaFoldDB" id="A0A9W6SH80"/>
<dbReference type="GO" id="GO:0008443">
    <property type="term" value="F:phosphofructokinase activity"/>
    <property type="evidence" value="ECO:0007669"/>
    <property type="project" value="UniProtKB-ARBA"/>
</dbReference>
<dbReference type="GO" id="GO:0005829">
    <property type="term" value="C:cytosol"/>
    <property type="evidence" value="ECO:0007669"/>
    <property type="project" value="TreeGrafter"/>
</dbReference>
<dbReference type="Proteomes" id="UP001165079">
    <property type="component" value="Unassembled WGS sequence"/>
</dbReference>
<dbReference type="Pfam" id="PF00294">
    <property type="entry name" value="PfkB"/>
    <property type="match status" value="1"/>
</dbReference>
<dbReference type="FunFam" id="3.40.1190.20:FF:000001">
    <property type="entry name" value="Phosphofructokinase"/>
    <property type="match status" value="1"/>
</dbReference>
<dbReference type="SUPFAM" id="SSF53613">
    <property type="entry name" value="Ribokinase-like"/>
    <property type="match status" value="1"/>
</dbReference>
<dbReference type="InterPro" id="IPR029056">
    <property type="entry name" value="Ribokinase-like"/>
</dbReference>
<keyword evidence="5" id="KW-0067">ATP-binding</keyword>
<accession>A0A9W6SH80</accession>
<comment type="caution">
    <text evidence="8">The sequence shown here is derived from an EMBL/GenBank/DDBJ whole genome shotgun (WGS) entry which is preliminary data.</text>
</comment>
<dbReference type="InterPro" id="IPR017583">
    <property type="entry name" value="Tagatose/fructose_Pkinase"/>
</dbReference>
<feature type="domain" description="Carbohydrate kinase PfkB" evidence="7">
    <location>
        <begin position="11"/>
        <end position="287"/>
    </location>
</feature>
<gene>
    <name evidence="8" type="ORF">Afil01_18870</name>
</gene>
<dbReference type="GO" id="GO:0044281">
    <property type="term" value="P:small molecule metabolic process"/>
    <property type="evidence" value="ECO:0007669"/>
    <property type="project" value="UniProtKB-ARBA"/>
</dbReference>
<proteinExistence type="inferred from homology"/>